<dbReference type="InterPro" id="IPR011006">
    <property type="entry name" value="CheY-like_superfamily"/>
</dbReference>
<dbReference type="Gene3D" id="3.40.50.2300">
    <property type="match status" value="1"/>
</dbReference>
<reference evidence="4 5" key="1">
    <citation type="submission" date="2016-02" db="EMBL/GenBank/DDBJ databases">
        <title>Draft genome sequence of the strain BR 10247T Bradyrhizobium neotropicale isolated from nodules of Centrolobium paraense.</title>
        <authorList>
            <person name="Simoes-Araujo J.L."/>
            <person name="Barauna A.C."/>
            <person name="Silva K."/>
            <person name="Zilli J.E."/>
        </authorList>
    </citation>
    <scope>NUCLEOTIDE SEQUENCE [LARGE SCALE GENOMIC DNA]</scope>
    <source>
        <strain evidence="4 5">BR 10247</strain>
    </source>
</reference>
<keyword evidence="1 2" id="KW-0597">Phosphoprotein</keyword>
<dbReference type="PANTHER" id="PTHR44591:SF21">
    <property type="entry name" value="TWO-COMPONENT RESPONSE REGULATOR"/>
    <property type="match status" value="1"/>
</dbReference>
<keyword evidence="5" id="KW-1185">Reference proteome</keyword>
<dbReference type="SUPFAM" id="SSF52172">
    <property type="entry name" value="CheY-like"/>
    <property type="match status" value="1"/>
</dbReference>
<feature type="modified residue" description="4-aspartylphosphate" evidence="2">
    <location>
        <position position="61"/>
    </location>
</feature>
<dbReference type="PROSITE" id="PS50110">
    <property type="entry name" value="RESPONSE_REGULATORY"/>
    <property type="match status" value="1"/>
</dbReference>
<evidence type="ECO:0000256" key="1">
    <source>
        <dbReference type="ARBA" id="ARBA00022553"/>
    </source>
</evidence>
<dbReference type="GO" id="GO:0000160">
    <property type="term" value="P:phosphorelay signal transduction system"/>
    <property type="evidence" value="ECO:0007669"/>
    <property type="project" value="InterPro"/>
</dbReference>
<dbReference type="InterPro" id="IPR001789">
    <property type="entry name" value="Sig_transdc_resp-reg_receiver"/>
</dbReference>
<evidence type="ECO:0000259" key="3">
    <source>
        <dbReference type="PROSITE" id="PS50110"/>
    </source>
</evidence>
<dbReference type="Proteomes" id="UP000077173">
    <property type="component" value="Unassembled WGS sequence"/>
</dbReference>
<comment type="caution">
    <text evidence="4">The sequence shown here is derived from an EMBL/GenBank/DDBJ whole genome shotgun (WGS) entry which is preliminary data.</text>
</comment>
<gene>
    <name evidence="4" type="ORF">AXW67_08070</name>
</gene>
<organism evidence="4 5">
    <name type="scientific">Bradyrhizobium neotropicale</name>
    <dbReference type="NCBI Taxonomy" id="1497615"/>
    <lineage>
        <taxon>Bacteria</taxon>
        <taxon>Pseudomonadati</taxon>
        <taxon>Pseudomonadota</taxon>
        <taxon>Alphaproteobacteria</taxon>
        <taxon>Hyphomicrobiales</taxon>
        <taxon>Nitrobacteraceae</taxon>
        <taxon>Bradyrhizobium</taxon>
    </lineage>
</organism>
<dbReference type="InterPro" id="IPR050595">
    <property type="entry name" value="Bact_response_regulator"/>
</dbReference>
<dbReference type="AlphaFoldDB" id="A0A176ZAF3"/>
<name>A0A176ZAF3_9BRAD</name>
<dbReference type="SMART" id="SM00448">
    <property type="entry name" value="REC"/>
    <property type="match status" value="1"/>
</dbReference>
<sequence>MRQAMPYRATALIVEDDAMQREMLCLLLEESGYEVIQCESAEAAERVLDNNAGALCLMLTDVQLAGRMNGVELAYVAKDRNPRLDVVVTSGRPLAQPLPDGAKFWAKPWAPLDVLREAELAQLS</sequence>
<accession>A0A176ZAF3</accession>
<dbReference type="PANTHER" id="PTHR44591">
    <property type="entry name" value="STRESS RESPONSE REGULATOR PROTEIN 1"/>
    <property type="match status" value="1"/>
</dbReference>
<feature type="domain" description="Response regulatory" evidence="3">
    <location>
        <begin position="10"/>
        <end position="122"/>
    </location>
</feature>
<dbReference type="EMBL" id="LSEF01000042">
    <property type="protein sequence ID" value="OAF17618.1"/>
    <property type="molecule type" value="Genomic_DNA"/>
</dbReference>
<proteinExistence type="predicted"/>
<evidence type="ECO:0000313" key="5">
    <source>
        <dbReference type="Proteomes" id="UP000077173"/>
    </source>
</evidence>
<dbReference type="RefSeq" id="WP_027551775.1">
    <property type="nucleotide sequence ID" value="NZ_LSEF01000042.1"/>
</dbReference>
<dbReference type="Pfam" id="PF00072">
    <property type="entry name" value="Response_reg"/>
    <property type="match status" value="1"/>
</dbReference>
<protein>
    <recommendedName>
        <fullName evidence="3">Response regulatory domain-containing protein</fullName>
    </recommendedName>
</protein>
<evidence type="ECO:0000313" key="4">
    <source>
        <dbReference type="EMBL" id="OAF17618.1"/>
    </source>
</evidence>
<evidence type="ECO:0000256" key="2">
    <source>
        <dbReference type="PROSITE-ProRule" id="PRU00169"/>
    </source>
</evidence>